<dbReference type="Pfam" id="PF20151">
    <property type="entry name" value="DUF6533"/>
    <property type="match status" value="1"/>
</dbReference>
<organism evidence="3 4">
    <name type="scientific">Polyporus arcularius HHB13444</name>
    <dbReference type="NCBI Taxonomy" id="1314778"/>
    <lineage>
        <taxon>Eukaryota</taxon>
        <taxon>Fungi</taxon>
        <taxon>Dikarya</taxon>
        <taxon>Basidiomycota</taxon>
        <taxon>Agaricomycotina</taxon>
        <taxon>Agaricomycetes</taxon>
        <taxon>Polyporales</taxon>
        <taxon>Polyporaceae</taxon>
        <taxon>Polyporus</taxon>
    </lineage>
</organism>
<dbReference type="AlphaFoldDB" id="A0A5C3NZL2"/>
<feature type="non-terminal residue" evidence="3">
    <location>
        <position position="1"/>
    </location>
</feature>
<proteinExistence type="predicted"/>
<protein>
    <recommendedName>
        <fullName evidence="2">DUF6533 domain-containing protein</fullName>
    </recommendedName>
</protein>
<name>A0A5C3NZL2_9APHY</name>
<evidence type="ECO:0000259" key="2">
    <source>
        <dbReference type="Pfam" id="PF20151"/>
    </source>
</evidence>
<keyword evidence="1" id="KW-1133">Transmembrane helix</keyword>
<keyword evidence="1" id="KW-0812">Transmembrane</keyword>
<keyword evidence="1" id="KW-0472">Membrane</keyword>
<evidence type="ECO:0000313" key="4">
    <source>
        <dbReference type="Proteomes" id="UP000308197"/>
    </source>
</evidence>
<evidence type="ECO:0000256" key="1">
    <source>
        <dbReference type="SAM" id="Phobius"/>
    </source>
</evidence>
<dbReference type="Proteomes" id="UP000308197">
    <property type="component" value="Unassembled WGS sequence"/>
</dbReference>
<dbReference type="InterPro" id="IPR045340">
    <property type="entry name" value="DUF6533"/>
</dbReference>
<evidence type="ECO:0000313" key="3">
    <source>
        <dbReference type="EMBL" id="TFK82512.1"/>
    </source>
</evidence>
<sequence>LVVYEYLLTLDREVRLVWGAGNRFSGASLLFLLSRYTALLRVMAFVVLWVTSVSHHRLYTVFFGLRVYAFTGHKIWPALLVFITLTTPVVTNAVCCDTLQLVRIHSNAFLNAVLIALPLELLIITRISVIIGDFLVLAVTWYCTFSTWQASRAVGLKTPLSALLLRDGEWHILVMY</sequence>
<gene>
    <name evidence="3" type="ORF">K466DRAFT_500188</name>
</gene>
<feature type="domain" description="DUF6533" evidence="2">
    <location>
        <begin position="1"/>
        <end position="40"/>
    </location>
</feature>
<accession>A0A5C3NZL2</accession>
<feature type="transmembrane region" description="Helical" evidence="1">
    <location>
        <begin position="38"/>
        <end position="55"/>
    </location>
</feature>
<feature type="transmembrane region" description="Helical" evidence="1">
    <location>
        <begin position="108"/>
        <end position="131"/>
    </location>
</feature>
<dbReference type="EMBL" id="ML211478">
    <property type="protein sequence ID" value="TFK82512.1"/>
    <property type="molecule type" value="Genomic_DNA"/>
</dbReference>
<reference evidence="3 4" key="1">
    <citation type="journal article" date="2019" name="Nat. Ecol. Evol.">
        <title>Megaphylogeny resolves global patterns of mushroom evolution.</title>
        <authorList>
            <person name="Varga T."/>
            <person name="Krizsan K."/>
            <person name="Foldi C."/>
            <person name="Dima B."/>
            <person name="Sanchez-Garcia M."/>
            <person name="Sanchez-Ramirez S."/>
            <person name="Szollosi G.J."/>
            <person name="Szarkandi J.G."/>
            <person name="Papp V."/>
            <person name="Albert L."/>
            <person name="Andreopoulos W."/>
            <person name="Angelini C."/>
            <person name="Antonin V."/>
            <person name="Barry K.W."/>
            <person name="Bougher N.L."/>
            <person name="Buchanan P."/>
            <person name="Buyck B."/>
            <person name="Bense V."/>
            <person name="Catcheside P."/>
            <person name="Chovatia M."/>
            <person name="Cooper J."/>
            <person name="Damon W."/>
            <person name="Desjardin D."/>
            <person name="Finy P."/>
            <person name="Geml J."/>
            <person name="Haridas S."/>
            <person name="Hughes K."/>
            <person name="Justo A."/>
            <person name="Karasinski D."/>
            <person name="Kautmanova I."/>
            <person name="Kiss B."/>
            <person name="Kocsube S."/>
            <person name="Kotiranta H."/>
            <person name="LaButti K.M."/>
            <person name="Lechner B.E."/>
            <person name="Liimatainen K."/>
            <person name="Lipzen A."/>
            <person name="Lukacs Z."/>
            <person name="Mihaltcheva S."/>
            <person name="Morgado L.N."/>
            <person name="Niskanen T."/>
            <person name="Noordeloos M.E."/>
            <person name="Ohm R.A."/>
            <person name="Ortiz-Santana B."/>
            <person name="Ovrebo C."/>
            <person name="Racz N."/>
            <person name="Riley R."/>
            <person name="Savchenko A."/>
            <person name="Shiryaev A."/>
            <person name="Soop K."/>
            <person name="Spirin V."/>
            <person name="Szebenyi C."/>
            <person name="Tomsovsky M."/>
            <person name="Tulloss R.E."/>
            <person name="Uehling J."/>
            <person name="Grigoriev I.V."/>
            <person name="Vagvolgyi C."/>
            <person name="Papp T."/>
            <person name="Martin F.M."/>
            <person name="Miettinen O."/>
            <person name="Hibbett D.S."/>
            <person name="Nagy L.G."/>
        </authorList>
    </citation>
    <scope>NUCLEOTIDE SEQUENCE [LARGE SCALE GENOMIC DNA]</scope>
    <source>
        <strain evidence="3 4">HHB13444</strain>
    </source>
</reference>
<keyword evidence="4" id="KW-1185">Reference proteome</keyword>
<dbReference type="InParanoid" id="A0A5C3NZL2"/>
<feature type="transmembrane region" description="Helical" evidence="1">
    <location>
        <begin position="75"/>
        <end position="96"/>
    </location>
</feature>